<evidence type="ECO:0000313" key="2">
    <source>
        <dbReference type="EMBL" id="CAB4569851.1"/>
    </source>
</evidence>
<dbReference type="SUPFAM" id="SSF52343">
    <property type="entry name" value="Ferredoxin reductase-like, C-terminal NADP-linked domain"/>
    <property type="match status" value="1"/>
</dbReference>
<dbReference type="PROSITE" id="PS51085">
    <property type="entry name" value="2FE2S_FER_2"/>
    <property type="match status" value="1"/>
</dbReference>
<gene>
    <name evidence="2" type="ORF">UFOPK1591_01236</name>
</gene>
<dbReference type="InterPro" id="IPR001041">
    <property type="entry name" value="2Fe-2S_ferredoxin-type"/>
</dbReference>
<protein>
    <submittedName>
        <fullName evidence="2">Unannotated protein</fullName>
    </submittedName>
</protein>
<dbReference type="InterPro" id="IPR039261">
    <property type="entry name" value="FNR_nucleotide-bd"/>
</dbReference>
<dbReference type="PANTHER" id="PTHR30212:SF2">
    <property type="entry name" value="PROTEIN YIIM"/>
    <property type="match status" value="1"/>
</dbReference>
<accession>A0A6J6E0E5</accession>
<dbReference type="PANTHER" id="PTHR30212">
    <property type="entry name" value="PROTEIN YIIM"/>
    <property type="match status" value="1"/>
</dbReference>
<dbReference type="InterPro" id="IPR036010">
    <property type="entry name" value="2Fe-2S_ferredoxin-like_sf"/>
</dbReference>
<dbReference type="PROSITE" id="PS00197">
    <property type="entry name" value="2FE2S_FER_1"/>
    <property type="match status" value="1"/>
</dbReference>
<feature type="domain" description="2Fe-2S ferredoxin-type" evidence="1">
    <location>
        <begin position="101"/>
        <end position="188"/>
    </location>
</feature>
<name>A0A6J6E0E5_9ZZZZ</name>
<evidence type="ECO:0000259" key="1">
    <source>
        <dbReference type="PROSITE" id="PS51085"/>
    </source>
</evidence>
<dbReference type="InterPro" id="IPR052353">
    <property type="entry name" value="Benzoxazolinone_Detox_Enz"/>
</dbReference>
<dbReference type="InterPro" id="IPR006058">
    <property type="entry name" value="2Fe2S_fd_BS"/>
</dbReference>
<dbReference type="EMBL" id="CAEZTD010000114">
    <property type="protein sequence ID" value="CAB4569851.1"/>
    <property type="molecule type" value="Genomic_DNA"/>
</dbReference>
<reference evidence="2" key="1">
    <citation type="submission" date="2020-05" db="EMBL/GenBank/DDBJ databases">
        <authorList>
            <person name="Chiriac C."/>
            <person name="Salcher M."/>
            <person name="Ghai R."/>
            <person name="Kavagutti S V."/>
        </authorList>
    </citation>
    <scope>NUCLEOTIDE SEQUENCE</scope>
</reference>
<dbReference type="GO" id="GO:0051537">
    <property type="term" value="F:2 iron, 2 sulfur cluster binding"/>
    <property type="evidence" value="ECO:0007669"/>
    <property type="project" value="InterPro"/>
</dbReference>
<organism evidence="2">
    <name type="scientific">freshwater metagenome</name>
    <dbReference type="NCBI Taxonomy" id="449393"/>
    <lineage>
        <taxon>unclassified sequences</taxon>
        <taxon>metagenomes</taxon>
        <taxon>ecological metagenomes</taxon>
    </lineage>
</organism>
<dbReference type="SUPFAM" id="SSF54292">
    <property type="entry name" value="2Fe-2S ferredoxin-like"/>
    <property type="match status" value="1"/>
</dbReference>
<sequence>MIESLPQRREWELHYFGRSRTTMAFLDELLERHPDKITVWARDELGNKDARLTSLVEDPSAQVYCCGPESLMSALAIATPAERLHLERFVAVDRASSSVATPVNVTCRKSKVSFIVPEDQTILDALEEHGVPIVGSCRKGVCGTCEVRVKEGTPTHLDSVMSDEEKDELGVMYPCVSRASTPTLVLDV</sequence>
<dbReference type="AlphaFoldDB" id="A0A6J6E0E5"/>
<dbReference type="Gene3D" id="3.10.20.30">
    <property type="match status" value="1"/>
</dbReference>
<dbReference type="CDD" id="cd00207">
    <property type="entry name" value="fer2"/>
    <property type="match status" value="1"/>
</dbReference>
<proteinExistence type="predicted"/>
<dbReference type="Pfam" id="PF00111">
    <property type="entry name" value="Fer2"/>
    <property type="match status" value="1"/>
</dbReference>
<dbReference type="InterPro" id="IPR012675">
    <property type="entry name" value="Beta-grasp_dom_sf"/>
</dbReference>
<dbReference type="Gene3D" id="3.40.50.80">
    <property type="entry name" value="Nucleotide-binding domain of ferredoxin-NADP reductase (FNR) module"/>
    <property type="match status" value="1"/>
</dbReference>